<dbReference type="Proteomes" id="UP000178771">
    <property type="component" value="Unassembled WGS sequence"/>
</dbReference>
<dbReference type="EMBL" id="MEVH01000002">
    <property type="protein sequence ID" value="OGC52337.1"/>
    <property type="molecule type" value="Genomic_DNA"/>
</dbReference>
<keyword evidence="1" id="KW-0812">Transmembrane</keyword>
<feature type="transmembrane region" description="Helical" evidence="1">
    <location>
        <begin position="201"/>
        <end position="220"/>
    </location>
</feature>
<keyword evidence="2" id="KW-0732">Signal</keyword>
<feature type="signal peptide" evidence="2">
    <location>
        <begin position="1"/>
        <end position="35"/>
    </location>
</feature>
<evidence type="ECO:0000313" key="3">
    <source>
        <dbReference type="EMBL" id="OGC52337.1"/>
    </source>
</evidence>
<evidence type="ECO:0000256" key="1">
    <source>
        <dbReference type="SAM" id="Phobius"/>
    </source>
</evidence>
<keyword evidence="1" id="KW-0472">Membrane</keyword>
<comment type="caution">
    <text evidence="3">The sequence shown here is derived from an EMBL/GenBank/DDBJ whole genome shotgun (WGS) entry which is preliminary data.</text>
</comment>
<reference evidence="3 4" key="1">
    <citation type="journal article" date="2016" name="Nat. Commun.">
        <title>Thousands of microbial genomes shed light on interconnected biogeochemical processes in an aquifer system.</title>
        <authorList>
            <person name="Anantharaman K."/>
            <person name="Brown C.T."/>
            <person name="Hug L.A."/>
            <person name="Sharon I."/>
            <person name="Castelle C.J."/>
            <person name="Probst A.J."/>
            <person name="Thomas B.C."/>
            <person name="Singh A."/>
            <person name="Wilkins M.J."/>
            <person name="Karaoz U."/>
            <person name="Brodie E.L."/>
            <person name="Williams K.H."/>
            <person name="Hubbard S.S."/>
            <person name="Banfield J.F."/>
        </authorList>
    </citation>
    <scope>NUCLEOTIDE SEQUENCE [LARGE SCALE GENOMIC DNA]</scope>
</reference>
<feature type="chain" id="PRO_5009514937" description="Cohesin domain-containing protein" evidence="2">
    <location>
        <begin position="36"/>
        <end position="229"/>
    </location>
</feature>
<evidence type="ECO:0000313" key="4">
    <source>
        <dbReference type="Proteomes" id="UP000178771"/>
    </source>
</evidence>
<accession>A0A1F4V560</accession>
<keyword evidence="1" id="KW-1133">Transmembrane helix</keyword>
<evidence type="ECO:0008006" key="5">
    <source>
        <dbReference type="Google" id="ProtNLM"/>
    </source>
</evidence>
<sequence>MSLPKKNKSKFLSFVSLPLVAFALVALAVPAPASAASAYISPATGLITNSSFKVSIYVESSATEPQIASTHIKISYPADVNVVSIDNGDFDSYIQKETNAATREISVNAVNNAGSYKTGKVKVASVNFGTQLTTGQVQLTISSSSEINGAGGEQLLTETINGVYSLDISAETTTPTVESTPAATTTEVASAEVPATGGNNFVYYMIVSTALITLGIMTFIKGPAKLQRS</sequence>
<proteinExistence type="predicted"/>
<organism evidence="3 4">
    <name type="scientific">candidate division WWE3 bacterium RIFCSPLOWO2_01_FULL_39_13</name>
    <dbReference type="NCBI Taxonomy" id="1802624"/>
    <lineage>
        <taxon>Bacteria</taxon>
        <taxon>Katanobacteria</taxon>
    </lineage>
</organism>
<gene>
    <name evidence="3" type="ORF">A2982_03645</name>
</gene>
<protein>
    <recommendedName>
        <fullName evidence="5">Cohesin domain-containing protein</fullName>
    </recommendedName>
</protein>
<name>A0A1F4V560_UNCKA</name>
<evidence type="ECO:0000256" key="2">
    <source>
        <dbReference type="SAM" id="SignalP"/>
    </source>
</evidence>
<dbReference type="AlphaFoldDB" id="A0A1F4V560"/>